<dbReference type="Gene3D" id="1.10.630.10">
    <property type="entry name" value="Cytochrome P450"/>
    <property type="match status" value="1"/>
</dbReference>
<dbReference type="GO" id="GO:0020037">
    <property type="term" value="F:heme binding"/>
    <property type="evidence" value="ECO:0007669"/>
    <property type="project" value="InterPro"/>
</dbReference>
<dbReference type="InterPro" id="IPR036396">
    <property type="entry name" value="Cyt_P450_sf"/>
</dbReference>
<dbReference type="AlphaFoldDB" id="A0A166UUI4"/>
<name>A0A166UUI4_9AGAM</name>
<dbReference type="STRING" id="436010.A0A166UUI4"/>
<dbReference type="EMBL" id="KV417487">
    <property type="protein sequence ID" value="KZP32043.1"/>
    <property type="molecule type" value="Genomic_DNA"/>
</dbReference>
<organism evidence="1">
    <name type="scientific">Athelia psychrophila</name>
    <dbReference type="NCBI Taxonomy" id="1759441"/>
    <lineage>
        <taxon>Eukaryota</taxon>
        <taxon>Fungi</taxon>
        <taxon>Dikarya</taxon>
        <taxon>Basidiomycota</taxon>
        <taxon>Agaricomycotina</taxon>
        <taxon>Agaricomycetes</taxon>
        <taxon>Agaricomycetidae</taxon>
        <taxon>Atheliales</taxon>
        <taxon>Atheliaceae</taxon>
        <taxon>Athelia</taxon>
    </lineage>
</organism>
<reference evidence="1" key="1">
    <citation type="journal article" date="2016" name="Mol. Biol. Evol.">
        <title>Comparative Genomics of Early-Diverging Mushroom-Forming Fungi Provides Insights into the Origins of Lignocellulose Decay Capabilities.</title>
        <authorList>
            <person name="Nagy L.G."/>
            <person name="Riley R."/>
            <person name="Tritt A."/>
            <person name="Adam C."/>
            <person name="Daum C."/>
            <person name="Floudas D."/>
            <person name="Sun H."/>
            <person name="Yadav J.S."/>
            <person name="Pangilinan J."/>
            <person name="Larsson K.H."/>
            <person name="Matsuura K."/>
            <person name="Barry K."/>
            <person name="Labutti K."/>
            <person name="Kuo R."/>
            <person name="Ohm R.A."/>
            <person name="Bhattacharya S.S."/>
            <person name="Shirouzu T."/>
            <person name="Yoshinaga Y."/>
            <person name="Martin F.M."/>
            <person name="Grigoriev I.V."/>
            <person name="Hibbett D.S."/>
        </authorList>
    </citation>
    <scope>NUCLEOTIDE SEQUENCE [LARGE SCALE GENOMIC DNA]</scope>
    <source>
        <strain evidence="1">CBS 109695</strain>
    </source>
</reference>
<dbReference type="GO" id="GO:0016705">
    <property type="term" value="F:oxidoreductase activity, acting on paired donors, with incorporation or reduction of molecular oxygen"/>
    <property type="evidence" value="ECO:0007669"/>
    <property type="project" value="InterPro"/>
</dbReference>
<accession>A0A166UUI4</accession>
<dbReference type="SUPFAM" id="SSF48264">
    <property type="entry name" value="Cytochrome P450"/>
    <property type="match status" value="1"/>
</dbReference>
<protein>
    <submittedName>
        <fullName evidence="1">Uncharacterized protein</fullName>
    </submittedName>
</protein>
<gene>
    <name evidence="1" type="ORF">FIBSPDRAFT_882899</name>
</gene>
<evidence type="ECO:0000313" key="1">
    <source>
        <dbReference type="EMBL" id="KZP32043.1"/>
    </source>
</evidence>
<sequence>MQSHAFFDQCESLKLPKTQLTRCQNLYILLSAIFPKSSQTFDKTVQANNFTHQVPRQHCWKDTPQLSHAILHPRHRNFQPRSPPWCFQEVGVEESLATAIGDLPKPGMFGSFSHFHYLESILTWFRCYAEEHGSNMGMRSPMRAGVCFCNSDKVKIGNSNPSSHVSFNQSTLLMSRRPDIVAKLQVGLYTAMPDTNTIPNIAVLQKLPYFNAITKEADGIAPELNSKCMVQFPHSHPKTAWSMHRDPAVFSSLLTFLRDGGATRADADAFHALRHRRGQVEKSMEPRDGFL</sequence>
<proteinExistence type="predicted"/>
<dbReference type="GO" id="GO:0005506">
    <property type="term" value="F:iron ion binding"/>
    <property type="evidence" value="ECO:0007669"/>
    <property type="project" value="InterPro"/>
</dbReference>
<dbReference type="OrthoDB" id="3945418at2759"/>
<dbReference type="GO" id="GO:0004497">
    <property type="term" value="F:monooxygenase activity"/>
    <property type="evidence" value="ECO:0007669"/>
    <property type="project" value="InterPro"/>
</dbReference>